<comment type="caution">
    <text evidence="2">The sequence shown here is derived from an EMBL/GenBank/DDBJ whole genome shotgun (WGS) entry which is preliminary data.</text>
</comment>
<feature type="compositionally biased region" description="Polar residues" evidence="1">
    <location>
        <begin position="34"/>
        <end position="45"/>
    </location>
</feature>
<feature type="region of interest" description="Disordered" evidence="1">
    <location>
        <begin position="1"/>
        <end position="45"/>
    </location>
</feature>
<feature type="compositionally biased region" description="Basic and acidic residues" evidence="1">
    <location>
        <begin position="241"/>
        <end position="250"/>
    </location>
</feature>
<feature type="region of interest" description="Disordered" evidence="1">
    <location>
        <begin position="127"/>
        <end position="268"/>
    </location>
</feature>
<feature type="compositionally biased region" description="Low complexity" evidence="1">
    <location>
        <begin position="202"/>
        <end position="220"/>
    </location>
</feature>
<keyword evidence="3" id="KW-1185">Reference proteome</keyword>
<evidence type="ECO:0000313" key="2">
    <source>
        <dbReference type="EMBL" id="KAH7030539.1"/>
    </source>
</evidence>
<gene>
    <name evidence="2" type="ORF">B0J12DRAFT_319335</name>
</gene>
<sequence length="542" mass="59000">MRNIKPLMLPKLAAVRSPQADSPTCDDRAFQPYPDSSFSASECSTPLSQTFSTIDHVRHSSSLSSLSSSPPSSYEHLDSMTSSSKLPRLPEDPMEGPFASDLDDDEEIEGKLGSWCLCSVSEGCPHGDSRTSTSTSSLASPAFEFIDNPFGDDGESRSLPRRRRSGDSPASISSRVGERFPSLTRKWKDRRTASGLSRETTRASTPSGGRSSRASSTAGSVIPPSVNTSQTELPPSPARSFVEHDDERTPTEPVDILRPNGKTDPIDRERLASTPLLPPLMCGQTALSEKDWQSPLQSPTVADSSATFSAMNSPLGTPQAPNTQTPPLSTKPSIASFRHGRLSPLVPSSDIPPMTISNEDNEQDEWAEKLGHANFTILPEPYRPEVCDRAACRELFTNWELARRNFTKHLVRTGEHFGVTSKTYRLTEQKWAEVDSQWKKFHEEAAVCAAENGLDFATGPTPSEPPPLMALPALEDPKKPGQFPKLGDEDIVGPMVQAAARNLPHNRSSKKANWVKFFSDIKSPGTFFGRPAQPLGVSAGSR</sequence>
<name>A0ABQ8FWP5_9PEZI</name>
<reference evidence="2 3" key="1">
    <citation type="journal article" date="2021" name="Nat. Commun.">
        <title>Genetic determinants of endophytism in the Arabidopsis root mycobiome.</title>
        <authorList>
            <person name="Mesny F."/>
            <person name="Miyauchi S."/>
            <person name="Thiergart T."/>
            <person name="Pickel B."/>
            <person name="Atanasova L."/>
            <person name="Karlsson M."/>
            <person name="Huettel B."/>
            <person name="Barry K.W."/>
            <person name="Haridas S."/>
            <person name="Chen C."/>
            <person name="Bauer D."/>
            <person name="Andreopoulos W."/>
            <person name="Pangilinan J."/>
            <person name="LaButti K."/>
            <person name="Riley R."/>
            <person name="Lipzen A."/>
            <person name="Clum A."/>
            <person name="Drula E."/>
            <person name="Henrissat B."/>
            <person name="Kohler A."/>
            <person name="Grigoriev I.V."/>
            <person name="Martin F.M."/>
            <person name="Hacquard S."/>
        </authorList>
    </citation>
    <scope>NUCLEOTIDE SEQUENCE [LARGE SCALE GENOMIC DNA]</scope>
    <source>
        <strain evidence="2 3">MPI-SDFR-AT-0080</strain>
    </source>
</reference>
<evidence type="ECO:0008006" key="4">
    <source>
        <dbReference type="Google" id="ProtNLM"/>
    </source>
</evidence>
<evidence type="ECO:0000256" key="1">
    <source>
        <dbReference type="SAM" id="MobiDB-lite"/>
    </source>
</evidence>
<accession>A0ABQ8FWP5</accession>
<dbReference type="Proteomes" id="UP000774617">
    <property type="component" value="Unassembled WGS sequence"/>
</dbReference>
<evidence type="ECO:0000313" key="3">
    <source>
        <dbReference type="Proteomes" id="UP000774617"/>
    </source>
</evidence>
<organism evidence="2 3">
    <name type="scientific">Macrophomina phaseolina</name>
    <dbReference type="NCBI Taxonomy" id="35725"/>
    <lineage>
        <taxon>Eukaryota</taxon>
        <taxon>Fungi</taxon>
        <taxon>Dikarya</taxon>
        <taxon>Ascomycota</taxon>
        <taxon>Pezizomycotina</taxon>
        <taxon>Dothideomycetes</taxon>
        <taxon>Dothideomycetes incertae sedis</taxon>
        <taxon>Botryosphaeriales</taxon>
        <taxon>Botryosphaeriaceae</taxon>
        <taxon>Macrophomina</taxon>
    </lineage>
</organism>
<proteinExistence type="predicted"/>
<dbReference type="EMBL" id="JAGTJR010000044">
    <property type="protein sequence ID" value="KAH7030539.1"/>
    <property type="molecule type" value="Genomic_DNA"/>
</dbReference>
<protein>
    <recommendedName>
        <fullName evidence="4">Only prolin and serin are matching in the corresponding protein</fullName>
    </recommendedName>
</protein>
<feature type="region of interest" description="Disordered" evidence="1">
    <location>
        <begin position="59"/>
        <end position="104"/>
    </location>
</feature>
<feature type="region of interest" description="Disordered" evidence="1">
    <location>
        <begin position="295"/>
        <end position="328"/>
    </location>
</feature>
<feature type="compositionally biased region" description="Low complexity" evidence="1">
    <location>
        <begin position="60"/>
        <end position="73"/>
    </location>
</feature>